<evidence type="ECO:0000256" key="4">
    <source>
        <dbReference type="PIRSR" id="PIRSR603782-2"/>
    </source>
</evidence>
<feature type="binding site" evidence="3">
    <location>
        <position position="78"/>
    </location>
    <ligand>
        <name>Cu cation</name>
        <dbReference type="ChEBI" id="CHEBI:23378"/>
    </ligand>
</feature>
<proteinExistence type="inferred from homology"/>
<dbReference type="InterPro" id="IPR003782">
    <property type="entry name" value="SCO1/SenC"/>
</dbReference>
<feature type="binding site" evidence="3">
    <location>
        <position position="82"/>
    </location>
    <ligand>
        <name>Cu cation</name>
        <dbReference type="ChEBI" id="CHEBI:23378"/>
    </ligand>
</feature>
<dbReference type="RefSeq" id="WP_339092507.1">
    <property type="nucleotide sequence ID" value="NZ_LR743507.1"/>
</dbReference>
<reference evidence="7" key="1">
    <citation type="submission" date="2019-12" db="EMBL/GenBank/DDBJ databases">
        <authorList>
            <person name="Cremers G."/>
        </authorList>
    </citation>
    <scope>NUCLEOTIDE SEQUENCE</scope>
    <source>
        <strain evidence="7">Vvax</strain>
    </source>
</reference>
<dbReference type="PANTHER" id="PTHR12151:SF25">
    <property type="entry name" value="LINALOOL DEHYDRATASE_ISOMERASE DOMAIN-CONTAINING PROTEIN"/>
    <property type="match status" value="1"/>
</dbReference>
<dbReference type="GO" id="GO:0046872">
    <property type="term" value="F:metal ion binding"/>
    <property type="evidence" value="ECO:0007669"/>
    <property type="project" value="UniProtKB-KW"/>
</dbReference>
<evidence type="ECO:0000256" key="2">
    <source>
        <dbReference type="ARBA" id="ARBA00023008"/>
    </source>
</evidence>
<dbReference type="PROSITE" id="PS51352">
    <property type="entry name" value="THIOREDOXIN_2"/>
    <property type="match status" value="1"/>
</dbReference>
<evidence type="ECO:0000256" key="5">
    <source>
        <dbReference type="SAM" id="SignalP"/>
    </source>
</evidence>
<accession>A0A679JR21</accession>
<organism evidence="7">
    <name type="scientific">Variovorax paradoxus</name>
    <dbReference type="NCBI Taxonomy" id="34073"/>
    <lineage>
        <taxon>Bacteria</taxon>
        <taxon>Pseudomonadati</taxon>
        <taxon>Pseudomonadota</taxon>
        <taxon>Betaproteobacteria</taxon>
        <taxon>Burkholderiales</taxon>
        <taxon>Comamonadaceae</taxon>
        <taxon>Variovorax</taxon>
    </lineage>
</organism>
<feature type="binding site" evidence="3">
    <location>
        <position position="165"/>
    </location>
    <ligand>
        <name>Cu cation</name>
        <dbReference type="ChEBI" id="CHEBI:23378"/>
    </ligand>
</feature>
<dbReference type="InterPro" id="IPR036249">
    <property type="entry name" value="Thioredoxin-like_sf"/>
</dbReference>
<dbReference type="InterPro" id="IPR013766">
    <property type="entry name" value="Thioredoxin_domain"/>
</dbReference>
<dbReference type="EMBL" id="LR743507">
    <property type="protein sequence ID" value="CAA2108500.1"/>
    <property type="molecule type" value="Genomic_DNA"/>
</dbReference>
<sequence>MTHTFPSTRRTLLLAAGAGAALTLAGCDRILPASFNGVDITGASYAQDFRLTDAEGRERTLADFKGKAVMMFFGFTQCPDVCPTALVRAAEIKRLLGTDGERLQVIFVTVDPERDLPVVLKAYTQAFDPSFIGLYGDLQRTAETAKAFKVFYKKVPTGSSYTMDHSAFSYVFDPKGKIRLVLRHEQSAQECAQDLRQILGTASA</sequence>
<gene>
    <name evidence="7" type="ORF">VVAX_05009</name>
</gene>
<feature type="chain" id="PRO_5025626499" description="Thioredoxin domain-containing protein" evidence="5">
    <location>
        <begin position="26"/>
        <end position="204"/>
    </location>
</feature>
<feature type="domain" description="Thioredoxin" evidence="6">
    <location>
        <begin position="40"/>
        <end position="200"/>
    </location>
</feature>
<dbReference type="Pfam" id="PF02630">
    <property type="entry name" value="SCO1-SenC"/>
    <property type="match status" value="1"/>
</dbReference>
<dbReference type="AlphaFoldDB" id="A0A679JR21"/>
<feature type="signal peptide" evidence="5">
    <location>
        <begin position="1"/>
        <end position="25"/>
    </location>
</feature>
<comment type="similarity">
    <text evidence="1">Belongs to the SCO1/2 family.</text>
</comment>
<dbReference type="InterPro" id="IPR006311">
    <property type="entry name" value="TAT_signal"/>
</dbReference>
<dbReference type="SUPFAM" id="SSF52833">
    <property type="entry name" value="Thioredoxin-like"/>
    <property type="match status" value="1"/>
</dbReference>
<evidence type="ECO:0000256" key="1">
    <source>
        <dbReference type="ARBA" id="ARBA00010996"/>
    </source>
</evidence>
<dbReference type="PANTHER" id="PTHR12151">
    <property type="entry name" value="ELECTRON TRANSPORT PROTIN SCO1/SENC FAMILY MEMBER"/>
    <property type="match status" value="1"/>
</dbReference>
<dbReference type="FunFam" id="3.40.30.10:FF:000013">
    <property type="entry name" value="Blast:Protein SCO1 homolog, mitochondrial"/>
    <property type="match status" value="1"/>
</dbReference>
<evidence type="ECO:0000256" key="3">
    <source>
        <dbReference type="PIRSR" id="PIRSR603782-1"/>
    </source>
</evidence>
<evidence type="ECO:0000259" key="6">
    <source>
        <dbReference type="PROSITE" id="PS51352"/>
    </source>
</evidence>
<protein>
    <recommendedName>
        <fullName evidence="6">Thioredoxin domain-containing protein</fullName>
    </recommendedName>
</protein>
<keyword evidence="5" id="KW-0732">Signal</keyword>
<evidence type="ECO:0000313" key="7">
    <source>
        <dbReference type="EMBL" id="CAA2108500.1"/>
    </source>
</evidence>
<keyword evidence="2 3" id="KW-0186">Copper</keyword>
<dbReference type="CDD" id="cd02968">
    <property type="entry name" value="SCO"/>
    <property type="match status" value="1"/>
</dbReference>
<dbReference type="Gene3D" id="3.40.30.10">
    <property type="entry name" value="Glutaredoxin"/>
    <property type="match status" value="1"/>
</dbReference>
<feature type="disulfide bond" description="Redox-active" evidence="4">
    <location>
        <begin position="78"/>
        <end position="82"/>
    </location>
</feature>
<dbReference type="PROSITE" id="PS51318">
    <property type="entry name" value="TAT"/>
    <property type="match status" value="1"/>
</dbReference>
<keyword evidence="3" id="KW-0479">Metal-binding</keyword>
<keyword evidence="4" id="KW-1015">Disulfide bond</keyword>
<name>A0A679JR21_VARPD</name>